<dbReference type="InterPro" id="IPR014710">
    <property type="entry name" value="RmlC-like_jellyroll"/>
</dbReference>
<name>A0AAD3D2S5_9STRA</name>
<evidence type="ECO:0000259" key="2">
    <source>
        <dbReference type="Pfam" id="PF07883"/>
    </source>
</evidence>
<dbReference type="CDD" id="cd02208">
    <property type="entry name" value="cupin_RmlC-like"/>
    <property type="match status" value="1"/>
</dbReference>
<protein>
    <recommendedName>
        <fullName evidence="2">Cupin type-2 domain-containing protein</fullName>
    </recommendedName>
</protein>
<keyword evidence="1" id="KW-0732">Signal</keyword>
<dbReference type="InterPro" id="IPR011051">
    <property type="entry name" value="RmlC_Cupin_sf"/>
</dbReference>
<feature type="signal peptide" evidence="1">
    <location>
        <begin position="1"/>
        <end position="23"/>
    </location>
</feature>
<reference evidence="3 4" key="1">
    <citation type="journal article" date="2021" name="Sci. Rep.">
        <title>The genome of the diatom Chaetoceros tenuissimus carries an ancient integrated fragment of an extant virus.</title>
        <authorList>
            <person name="Hongo Y."/>
            <person name="Kimura K."/>
            <person name="Takaki Y."/>
            <person name="Yoshida Y."/>
            <person name="Baba S."/>
            <person name="Kobayashi G."/>
            <person name="Nagasaki K."/>
            <person name="Hano T."/>
            <person name="Tomaru Y."/>
        </authorList>
    </citation>
    <scope>NUCLEOTIDE SEQUENCE [LARGE SCALE GENOMIC DNA]</scope>
    <source>
        <strain evidence="3 4">NIES-3715</strain>
    </source>
</reference>
<keyword evidence="4" id="KW-1185">Reference proteome</keyword>
<gene>
    <name evidence="3" type="ORF">CTEN210_13018</name>
</gene>
<evidence type="ECO:0000256" key="1">
    <source>
        <dbReference type="SAM" id="SignalP"/>
    </source>
</evidence>
<dbReference type="EMBL" id="BLLK01000052">
    <property type="protein sequence ID" value="GFH56542.1"/>
    <property type="molecule type" value="Genomic_DNA"/>
</dbReference>
<dbReference type="Pfam" id="PF07883">
    <property type="entry name" value="Cupin_2"/>
    <property type="match status" value="1"/>
</dbReference>
<comment type="caution">
    <text evidence="3">The sequence shown here is derived from an EMBL/GenBank/DDBJ whole genome shotgun (WGS) entry which is preliminary data.</text>
</comment>
<feature type="chain" id="PRO_5042230517" description="Cupin type-2 domain-containing protein" evidence="1">
    <location>
        <begin position="24"/>
        <end position="215"/>
    </location>
</feature>
<dbReference type="SUPFAM" id="SSF51182">
    <property type="entry name" value="RmlC-like cupins"/>
    <property type="match status" value="1"/>
</dbReference>
<dbReference type="InterPro" id="IPR013096">
    <property type="entry name" value="Cupin_2"/>
</dbReference>
<evidence type="ECO:0000313" key="4">
    <source>
        <dbReference type="Proteomes" id="UP001054902"/>
    </source>
</evidence>
<feature type="domain" description="Cupin type-2" evidence="2">
    <location>
        <begin position="79"/>
        <end position="136"/>
    </location>
</feature>
<dbReference type="AlphaFoldDB" id="A0AAD3D2S5"/>
<accession>A0AAD3D2S5</accession>
<dbReference type="Proteomes" id="UP001054902">
    <property type="component" value="Unassembled WGS sequence"/>
</dbReference>
<organism evidence="3 4">
    <name type="scientific">Chaetoceros tenuissimus</name>
    <dbReference type="NCBI Taxonomy" id="426638"/>
    <lineage>
        <taxon>Eukaryota</taxon>
        <taxon>Sar</taxon>
        <taxon>Stramenopiles</taxon>
        <taxon>Ochrophyta</taxon>
        <taxon>Bacillariophyta</taxon>
        <taxon>Coscinodiscophyceae</taxon>
        <taxon>Chaetocerotophycidae</taxon>
        <taxon>Chaetocerotales</taxon>
        <taxon>Chaetocerotaceae</taxon>
        <taxon>Chaetoceros</taxon>
    </lineage>
</organism>
<sequence>MNTSTKIFFATIAIAVFIARLIPDPERTSHGFGDLFHATHDPLAAQMRILPGADEYHFTVVETQGEHCHGDFDSNPCAPPYHYHTIQEETFEVKKGAIKFRLNDEMITLRKGDKPITVERGQHHTFIKEGNDDLEVEITLRPNPGRNGQRFFPNLFGTLRDKPSLPQVLYIFCVNGVRLADIPYVIHEFMCYTTRAVAPLLGYRHEYPEYAWKEE</sequence>
<dbReference type="Gene3D" id="2.60.120.10">
    <property type="entry name" value="Jelly Rolls"/>
    <property type="match status" value="1"/>
</dbReference>
<evidence type="ECO:0000313" key="3">
    <source>
        <dbReference type="EMBL" id="GFH56542.1"/>
    </source>
</evidence>
<proteinExistence type="predicted"/>